<reference evidence="7" key="1">
    <citation type="submission" date="2020-05" db="EMBL/GenBank/DDBJ databases">
        <authorList>
            <person name="Chiriac C."/>
            <person name="Salcher M."/>
            <person name="Ghai R."/>
            <person name="Kavagutti S V."/>
        </authorList>
    </citation>
    <scope>NUCLEOTIDE SEQUENCE</scope>
</reference>
<dbReference type="Gene3D" id="3.60.120.10">
    <property type="entry name" value="Anthranilate synthase"/>
    <property type="match status" value="1"/>
</dbReference>
<dbReference type="NCBIfam" id="TIGR00543">
    <property type="entry name" value="isochor_syn"/>
    <property type="match status" value="1"/>
</dbReference>
<dbReference type="SUPFAM" id="SSF56322">
    <property type="entry name" value="ADC synthase"/>
    <property type="match status" value="1"/>
</dbReference>
<feature type="domain" description="Chorismate-utilising enzyme C-terminal" evidence="6">
    <location>
        <begin position="140"/>
        <end position="382"/>
    </location>
</feature>
<dbReference type="EC" id="5.4.4.2" evidence="3"/>
<evidence type="ECO:0000313" key="7">
    <source>
        <dbReference type="EMBL" id="CAB4725624.1"/>
    </source>
</evidence>
<dbReference type="InterPro" id="IPR015890">
    <property type="entry name" value="Chorismate_C"/>
</dbReference>
<dbReference type="EMBL" id="CAFBPQ010000009">
    <property type="protein sequence ID" value="CAB5018465.1"/>
    <property type="molecule type" value="Genomic_DNA"/>
</dbReference>
<evidence type="ECO:0000313" key="9">
    <source>
        <dbReference type="EMBL" id="CAB4971500.1"/>
    </source>
</evidence>
<evidence type="ECO:0000256" key="2">
    <source>
        <dbReference type="ARBA" id="ARBA00005297"/>
    </source>
</evidence>
<accession>A0A6J6RSU7</accession>
<dbReference type="EMBL" id="CAFBOF010000005">
    <property type="protein sequence ID" value="CAB4971500.1"/>
    <property type="molecule type" value="Genomic_DNA"/>
</dbReference>
<evidence type="ECO:0000259" key="6">
    <source>
        <dbReference type="Pfam" id="PF00425"/>
    </source>
</evidence>
<name>A0A6J6RSU7_9ZZZZ</name>
<evidence type="ECO:0000256" key="1">
    <source>
        <dbReference type="ARBA" id="ARBA00000799"/>
    </source>
</evidence>
<comment type="similarity">
    <text evidence="2">Belongs to the isochorismate synthase family.</text>
</comment>
<gene>
    <name evidence="7" type="ORF">UFOPK2683_00960</name>
    <name evidence="8" type="ORF">UFOPK3605_00561</name>
    <name evidence="9" type="ORF">UFOPK3897_00471</name>
    <name evidence="10" type="ORF">UFOPK4121_00499</name>
</gene>
<evidence type="ECO:0000313" key="10">
    <source>
        <dbReference type="EMBL" id="CAB5018465.1"/>
    </source>
</evidence>
<dbReference type="PANTHER" id="PTHR42839:SF2">
    <property type="entry name" value="ISOCHORISMATE SYNTHASE ENTC"/>
    <property type="match status" value="1"/>
</dbReference>
<proteinExistence type="inferred from homology"/>
<dbReference type="GO" id="GO:0008909">
    <property type="term" value="F:isochorismate synthase activity"/>
    <property type="evidence" value="ECO:0007669"/>
    <property type="project" value="UniProtKB-EC"/>
</dbReference>
<evidence type="ECO:0000256" key="5">
    <source>
        <dbReference type="ARBA" id="ARBA00041564"/>
    </source>
</evidence>
<organism evidence="7">
    <name type="scientific">freshwater metagenome</name>
    <dbReference type="NCBI Taxonomy" id="449393"/>
    <lineage>
        <taxon>unclassified sequences</taxon>
        <taxon>metagenomes</taxon>
        <taxon>ecological metagenomes</taxon>
    </lineage>
</organism>
<sequence length="393" mass="41466">MTTAAVTDFSWRATTREIDDPNDILDYLGPDGFTWIKNGFGFVTAGRITRVEPENALAVLSQIAHDDLTELVGSGPLVVGALPFAADEPAELFVPARIVGRNANGRAWMTEIEEAPSWPADELNRPTTFTVTGGTPKPLWDKAVTAALARVEEGAIEKVVLARSIEITADQAFSVTDILSRLRRDQPGCFVYSTGGFLGASPELLVRRTGTTVTSSPMAGTVAGTSSAAIERLRTSAKDGREHDLVVEAILAGLAPYCKNLDAVVTPEVAVLATISHLVTPIRGQLNDPPCDVLTLTQALHPTPAVGGTPTDVAIALITQLEDSSRGFYAGPVGWVDAKGDGEFALALRGALIDGTRATMHAGAGIVAGSNPETEWRETEAKFAPMIAALTNL</sequence>
<dbReference type="EMBL" id="CAFBMM010000018">
    <property type="protein sequence ID" value="CAB4902510.1"/>
    <property type="molecule type" value="Genomic_DNA"/>
</dbReference>
<dbReference type="Pfam" id="PF00425">
    <property type="entry name" value="Chorismate_bind"/>
    <property type="match status" value="1"/>
</dbReference>
<dbReference type="InterPro" id="IPR005801">
    <property type="entry name" value="ADC_synthase"/>
</dbReference>
<comment type="catalytic activity">
    <reaction evidence="1">
        <text>chorismate = isochorismate</text>
        <dbReference type="Rhea" id="RHEA:18985"/>
        <dbReference type="ChEBI" id="CHEBI:29748"/>
        <dbReference type="ChEBI" id="CHEBI:29780"/>
        <dbReference type="EC" id="5.4.4.2"/>
    </reaction>
</comment>
<evidence type="ECO:0000256" key="3">
    <source>
        <dbReference type="ARBA" id="ARBA00012824"/>
    </source>
</evidence>
<dbReference type="PANTHER" id="PTHR42839">
    <property type="entry name" value="ISOCHORISMATE SYNTHASE ENTC"/>
    <property type="match status" value="1"/>
</dbReference>
<protein>
    <recommendedName>
        <fullName evidence="3">isochorismate synthase</fullName>
        <ecNumber evidence="3">5.4.4.2</ecNumber>
    </recommendedName>
    <alternativeName>
        <fullName evidence="5">Isochorismate mutase</fullName>
    </alternativeName>
</protein>
<dbReference type="AlphaFoldDB" id="A0A6J6RSU7"/>
<dbReference type="EMBL" id="CAEZYK010000050">
    <property type="protein sequence ID" value="CAB4725624.1"/>
    <property type="molecule type" value="Genomic_DNA"/>
</dbReference>
<dbReference type="InterPro" id="IPR004561">
    <property type="entry name" value="IsoChor_synthase"/>
</dbReference>
<evidence type="ECO:0000256" key="4">
    <source>
        <dbReference type="ARBA" id="ARBA00023235"/>
    </source>
</evidence>
<keyword evidence="4" id="KW-0413">Isomerase</keyword>
<evidence type="ECO:0000313" key="8">
    <source>
        <dbReference type="EMBL" id="CAB4902510.1"/>
    </source>
</evidence>